<dbReference type="GO" id="GO:0003824">
    <property type="term" value="F:catalytic activity"/>
    <property type="evidence" value="ECO:0007669"/>
    <property type="project" value="InterPro"/>
</dbReference>
<dbReference type="Pfam" id="PF04055">
    <property type="entry name" value="Radical_SAM"/>
    <property type="match status" value="1"/>
</dbReference>
<evidence type="ECO:0000259" key="6">
    <source>
        <dbReference type="PROSITE" id="PS51918"/>
    </source>
</evidence>
<keyword evidence="4" id="KW-0408">Iron</keyword>
<dbReference type="PROSITE" id="PS51918">
    <property type="entry name" value="RADICAL_SAM"/>
    <property type="match status" value="1"/>
</dbReference>
<organism evidence="7 8">
    <name type="scientific">Acidocella aromatica</name>
    <dbReference type="NCBI Taxonomy" id="1303579"/>
    <lineage>
        <taxon>Bacteria</taxon>
        <taxon>Pseudomonadati</taxon>
        <taxon>Pseudomonadota</taxon>
        <taxon>Alphaproteobacteria</taxon>
        <taxon>Acetobacterales</taxon>
        <taxon>Acidocellaceae</taxon>
        <taxon>Acidocella</taxon>
    </lineage>
</organism>
<dbReference type="GO" id="GO:0051536">
    <property type="term" value="F:iron-sulfur cluster binding"/>
    <property type="evidence" value="ECO:0007669"/>
    <property type="project" value="UniProtKB-KW"/>
</dbReference>
<reference evidence="7 8" key="1">
    <citation type="submission" date="2020-08" db="EMBL/GenBank/DDBJ databases">
        <title>Genomic Encyclopedia of Type Strains, Phase IV (KMG-IV): sequencing the most valuable type-strain genomes for metagenomic binning, comparative biology and taxonomic classification.</title>
        <authorList>
            <person name="Goeker M."/>
        </authorList>
    </citation>
    <scope>NUCLEOTIDE SEQUENCE [LARGE SCALE GENOMIC DNA]</scope>
    <source>
        <strain evidence="7 8">DSM 27026</strain>
    </source>
</reference>
<dbReference type="Proteomes" id="UP000553706">
    <property type="component" value="Unassembled WGS sequence"/>
</dbReference>
<dbReference type="InterPro" id="IPR058240">
    <property type="entry name" value="rSAM_sf"/>
</dbReference>
<protein>
    <submittedName>
        <fullName evidence="7">Wyosine [tRNA(Phe)-imidazoG37] synthetase (Radical SAM superfamily)</fullName>
    </submittedName>
</protein>
<sequence length="555" mass="62132">MTTHAPHYQGYLDERSTHHVKGWLRDLNDASSRLVYEVVLPGEAGERVLASGTADAYSDVLVQVGVGDGGYAFTAFFPAPLSMDERDGVFVRPAGSQHRLELAPALRTDPPGVGGPFQGYVDERSVRHVTGWVRDLSDAARRVSIEVVLPDEAGGEAVLAHVSANQPNDVLRQIGVGDGEYGFFVLFGTQLSEAERDRVFVRVRGAAHVLEFSPQLSARFEPIHHVAMDIVNNCNLRCPFCVYDYTDTKKTYAMSEETFRSVLRLIPFVTDGNFWLSCLHEATLHPRLTEFIAMVPREYRHKLFFTTNLAKRQPRAYFEALAQSGMSHINVSLESLDPPVYEKMRKGARFPIFMENWAQLLDVFSTTPQAPGIRYNVMAYRSNFREIPELIRILREQKRAWQVEIRNTFDGPQIASAFRDEEFLSSAEWAELAEALRGYHPDEVILLLPPGGKGYDPEDRAAALALAPRQAAEAPDDADLLPASTEVPAGESQQEWEIAEGPVPRPFNLRVAWDGTLNVYSERVRNPGEPPRHENYFVVNINELEDPVAALLALS</sequence>
<dbReference type="SFLD" id="SFLDS00029">
    <property type="entry name" value="Radical_SAM"/>
    <property type="match status" value="1"/>
</dbReference>
<dbReference type="EMBL" id="JACHFJ010000001">
    <property type="protein sequence ID" value="MBB5371843.1"/>
    <property type="molecule type" value="Genomic_DNA"/>
</dbReference>
<evidence type="ECO:0000256" key="2">
    <source>
        <dbReference type="ARBA" id="ARBA00022691"/>
    </source>
</evidence>
<evidence type="ECO:0000256" key="5">
    <source>
        <dbReference type="ARBA" id="ARBA00023014"/>
    </source>
</evidence>
<keyword evidence="2" id="KW-0949">S-adenosyl-L-methionine</keyword>
<keyword evidence="5" id="KW-0411">Iron-sulfur</keyword>
<dbReference type="AlphaFoldDB" id="A0A840V803"/>
<dbReference type="SUPFAM" id="SSF102114">
    <property type="entry name" value="Radical SAM enzymes"/>
    <property type="match status" value="1"/>
</dbReference>
<dbReference type="PANTHER" id="PTHR11228">
    <property type="entry name" value="RADICAL SAM DOMAIN PROTEIN"/>
    <property type="match status" value="1"/>
</dbReference>
<comment type="cofactor">
    <cofactor evidence="1">
        <name>[4Fe-4S] cluster</name>
        <dbReference type="ChEBI" id="CHEBI:49883"/>
    </cofactor>
</comment>
<dbReference type="SFLD" id="SFLDG01067">
    <property type="entry name" value="SPASM/twitch_domain_containing"/>
    <property type="match status" value="1"/>
</dbReference>
<evidence type="ECO:0000256" key="1">
    <source>
        <dbReference type="ARBA" id="ARBA00001966"/>
    </source>
</evidence>
<dbReference type="InterPro" id="IPR013785">
    <property type="entry name" value="Aldolase_TIM"/>
</dbReference>
<proteinExistence type="predicted"/>
<keyword evidence="3" id="KW-0479">Metal-binding</keyword>
<keyword evidence="8" id="KW-1185">Reference proteome</keyword>
<dbReference type="PANTHER" id="PTHR11228:SF7">
    <property type="entry name" value="PQQA PEPTIDE CYCLASE"/>
    <property type="match status" value="1"/>
</dbReference>
<name>A0A840V803_9PROT</name>
<evidence type="ECO:0000256" key="3">
    <source>
        <dbReference type="ARBA" id="ARBA00022723"/>
    </source>
</evidence>
<gene>
    <name evidence="7" type="ORF">HNP71_000067</name>
</gene>
<accession>A0A840V803</accession>
<dbReference type="Gene3D" id="3.20.20.70">
    <property type="entry name" value="Aldolase class I"/>
    <property type="match status" value="1"/>
</dbReference>
<dbReference type="GO" id="GO:0046872">
    <property type="term" value="F:metal ion binding"/>
    <property type="evidence" value="ECO:0007669"/>
    <property type="project" value="UniProtKB-KW"/>
</dbReference>
<dbReference type="InterPro" id="IPR050377">
    <property type="entry name" value="Radical_SAM_PqqE_MftC-like"/>
</dbReference>
<dbReference type="InterPro" id="IPR007197">
    <property type="entry name" value="rSAM"/>
</dbReference>
<dbReference type="CDD" id="cd01335">
    <property type="entry name" value="Radical_SAM"/>
    <property type="match status" value="1"/>
</dbReference>
<evidence type="ECO:0000313" key="8">
    <source>
        <dbReference type="Proteomes" id="UP000553706"/>
    </source>
</evidence>
<feature type="domain" description="Radical SAM core" evidence="6">
    <location>
        <begin position="220"/>
        <end position="442"/>
    </location>
</feature>
<evidence type="ECO:0000256" key="4">
    <source>
        <dbReference type="ARBA" id="ARBA00023004"/>
    </source>
</evidence>
<evidence type="ECO:0000313" key="7">
    <source>
        <dbReference type="EMBL" id="MBB5371843.1"/>
    </source>
</evidence>
<comment type="caution">
    <text evidence="7">The sequence shown here is derived from an EMBL/GenBank/DDBJ whole genome shotgun (WGS) entry which is preliminary data.</text>
</comment>